<accession>A0A182YGD4</accession>
<dbReference type="InterPro" id="IPR027806">
    <property type="entry name" value="HARBI1_dom"/>
</dbReference>
<evidence type="ECO:0000256" key="2">
    <source>
        <dbReference type="ARBA" id="ARBA00022723"/>
    </source>
</evidence>
<proteinExistence type="predicted"/>
<feature type="region of interest" description="Disordered" evidence="3">
    <location>
        <begin position="301"/>
        <end position="320"/>
    </location>
</feature>
<reference evidence="4" key="2">
    <citation type="submission" date="2020-05" db="UniProtKB">
        <authorList>
            <consortium name="EnsemblMetazoa"/>
        </authorList>
    </citation>
    <scope>IDENTIFICATION</scope>
    <source>
        <strain evidence="4">Indian</strain>
    </source>
</reference>
<feature type="compositionally biased region" description="Acidic residues" evidence="3">
    <location>
        <begin position="103"/>
        <end position="133"/>
    </location>
</feature>
<feature type="region of interest" description="Disordered" evidence="3">
    <location>
        <begin position="1"/>
        <end position="232"/>
    </location>
</feature>
<protein>
    <submittedName>
        <fullName evidence="4">DDE Tnp4 domain-containing protein</fullName>
    </submittedName>
</protein>
<feature type="region of interest" description="Disordered" evidence="3">
    <location>
        <begin position="327"/>
        <end position="359"/>
    </location>
</feature>
<dbReference type="VEuPathDB" id="VectorBase:ASTE007188"/>
<feature type="compositionally biased region" description="Low complexity" evidence="3">
    <location>
        <begin position="335"/>
        <end position="348"/>
    </location>
</feature>
<dbReference type="EnsemblMetazoa" id="ASTEI07520-RA">
    <property type="protein sequence ID" value="ASTEI07520-PA"/>
    <property type="gene ID" value="ASTEI07520"/>
</dbReference>
<dbReference type="PANTHER" id="PTHR23080:SF144">
    <property type="entry name" value="SPINDLE AND KINETOCHORE ASSOCIATED COMPLEX SUBUNIT 3"/>
    <property type="match status" value="1"/>
</dbReference>
<name>A0A182YGD4_ANOST</name>
<keyword evidence="5" id="KW-1185">Reference proteome</keyword>
<keyword evidence="2" id="KW-0479">Metal-binding</keyword>
<reference evidence="5" key="1">
    <citation type="journal article" date="2014" name="Genome Biol.">
        <title>Genome analysis of a major urban malaria vector mosquito, Anopheles stephensi.</title>
        <authorList>
            <person name="Jiang X."/>
            <person name="Peery A."/>
            <person name="Hall A.B."/>
            <person name="Sharma A."/>
            <person name="Chen X.G."/>
            <person name="Waterhouse R.M."/>
            <person name="Komissarov A."/>
            <person name="Riehle M.M."/>
            <person name="Shouche Y."/>
            <person name="Sharakhova M.V."/>
            <person name="Lawson D."/>
            <person name="Pakpour N."/>
            <person name="Arensburger P."/>
            <person name="Davidson V.L."/>
            <person name="Eiglmeier K."/>
            <person name="Emrich S."/>
            <person name="George P."/>
            <person name="Kennedy R.C."/>
            <person name="Mane S.P."/>
            <person name="Maslen G."/>
            <person name="Oringanje C."/>
            <person name="Qi Y."/>
            <person name="Settlage R."/>
            <person name="Tojo M."/>
            <person name="Tubio J.M."/>
            <person name="Unger M.F."/>
            <person name="Wang B."/>
            <person name="Vernick K.D."/>
            <person name="Ribeiro J.M."/>
            <person name="James A.A."/>
            <person name="Michel K."/>
            <person name="Riehle M.A."/>
            <person name="Luckhart S."/>
            <person name="Sharakhov I.V."/>
            <person name="Tu Z."/>
        </authorList>
    </citation>
    <scope>NUCLEOTIDE SEQUENCE [LARGE SCALE GENOMIC DNA]</scope>
    <source>
        <strain evidence="5">Indian</strain>
    </source>
</reference>
<evidence type="ECO:0000256" key="1">
    <source>
        <dbReference type="ARBA" id="ARBA00001968"/>
    </source>
</evidence>
<comment type="cofactor">
    <cofactor evidence="1">
        <name>a divalent metal cation</name>
        <dbReference type="ChEBI" id="CHEBI:60240"/>
    </cofactor>
</comment>
<feature type="compositionally biased region" description="Gly residues" evidence="3">
    <location>
        <begin position="349"/>
        <end position="359"/>
    </location>
</feature>
<dbReference type="AlphaFoldDB" id="A0A182YGD4"/>
<feature type="compositionally biased region" description="Polar residues" evidence="3">
    <location>
        <begin position="1"/>
        <end position="10"/>
    </location>
</feature>
<dbReference type="VEuPathDB" id="VectorBase:ASTEI07520"/>
<feature type="compositionally biased region" description="Acidic residues" evidence="3">
    <location>
        <begin position="201"/>
        <end position="217"/>
    </location>
</feature>
<dbReference type="Pfam" id="PF13359">
    <property type="entry name" value="DDE_Tnp_4"/>
    <property type="match status" value="1"/>
</dbReference>
<dbReference type="PANTHER" id="PTHR23080">
    <property type="entry name" value="THAP DOMAIN PROTEIN"/>
    <property type="match status" value="1"/>
</dbReference>
<dbReference type="OMA" id="FQRIHLI"/>
<sequence>MKIHNHNTNAPHEKVRTRSVVSKEAQQTNGTVRTVVGAGASGKQQQQQQKPNQQKVAAATTSAPATNLSPELENTANRLTLEAGKRGRRRGLPQEQAAAVQQEEQEEEEEGQEGEEETVNDESQEEEEEEVLVEESSAVKRRRLNRSAEHQQQHKQDNIQTDEEEAPNHKDQPAAASELENNEQEEQHDTTEAAAAAAICGEEEDAETESLVEDLNEDDRTSSSTVSAEETLDQVMESFNKGRINSSSSSKQEKAHSSAASIDPLIMTMDDYQQQQQHQQQQNDDAPMEDYEPAVTVVGGSASASDDIEDTDGTQPGNRLFRKKVKRKLPARPNSSSTTATTTTTVSNSGGGGSVMTGGGSIGGDNGAANCSSKAKLQMVHEFPMLFLGLRRNRMFLVNSLAQWFDLNQRDIILTLRKIKQNESSVRLGGVFGLGSTEVELLFHKNVPKIADCLRNFIVWPDDITMKLNVPISLRQHFQRIHLILNYLVVRVKQNAVQELPADEIANSFCPNEQCHKLKYLVASTLDGCVCFVSRAFGVQTDDEQVLSRSGFLTKFKTNTNLIAGKNFHNFEDQLANGHDHTNNNGGHGRRNRVTSASRSGGGGGGADADDDLERILGGGGSSNSNSVDNFEDIVSEKISKSKTFKLKNYIENILENFQSHQLLSPQTCIDARTLKLLDDIVVIVGALINLQKQEIE</sequence>
<evidence type="ECO:0000313" key="5">
    <source>
        <dbReference type="Proteomes" id="UP000076408"/>
    </source>
</evidence>
<evidence type="ECO:0000256" key="3">
    <source>
        <dbReference type="SAM" id="MobiDB-lite"/>
    </source>
</evidence>
<feature type="compositionally biased region" description="Polar residues" evidence="3">
    <location>
        <begin position="60"/>
        <end position="78"/>
    </location>
</feature>
<dbReference type="GO" id="GO:0046872">
    <property type="term" value="F:metal ion binding"/>
    <property type="evidence" value="ECO:0007669"/>
    <property type="project" value="UniProtKB-KW"/>
</dbReference>
<dbReference type="VEuPathDB" id="VectorBase:ASTEI20_037303"/>
<feature type="region of interest" description="Disordered" evidence="3">
    <location>
        <begin position="574"/>
        <end position="621"/>
    </location>
</feature>
<feature type="compositionally biased region" description="Low complexity" evidence="3">
    <location>
        <begin position="35"/>
        <end position="59"/>
    </location>
</feature>
<dbReference type="Proteomes" id="UP000076408">
    <property type="component" value="Unassembled WGS sequence"/>
</dbReference>
<feature type="compositionally biased region" description="Basic and acidic residues" evidence="3">
    <location>
        <begin position="146"/>
        <end position="157"/>
    </location>
</feature>
<evidence type="ECO:0000313" key="4">
    <source>
        <dbReference type="EnsemblMetazoa" id="ASTEI07520-PA"/>
    </source>
</evidence>
<organism evidence="4 5">
    <name type="scientific">Anopheles stephensi</name>
    <name type="common">Indo-Pakistan malaria mosquito</name>
    <dbReference type="NCBI Taxonomy" id="30069"/>
    <lineage>
        <taxon>Eukaryota</taxon>
        <taxon>Metazoa</taxon>
        <taxon>Ecdysozoa</taxon>
        <taxon>Arthropoda</taxon>
        <taxon>Hexapoda</taxon>
        <taxon>Insecta</taxon>
        <taxon>Pterygota</taxon>
        <taxon>Neoptera</taxon>
        <taxon>Endopterygota</taxon>
        <taxon>Diptera</taxon>
        <taxon>Nematocera</taxon>
        <taxon>Culicoidea</taxon>
        <taxon>Culicidae</taxon>
        <taxon>Anophelinae</taxon>
        <taxon>Anopheles</taxon>
    </lineage>
</organism>